<accession>A0A5B8J9L0</accession>
<proteinExistence type="predicted"/>
<dbReference type="KEGG" id="lit:FPZ52_14565"/>
<name>A0A5B8J9L0_9RHOB</name>
<dbReference type="OrthoDB" id="197187at2"/>
<dbReference type="InterPro" id="IPR008727">
    <property type="entry name" value="PAAR_motif"/>
</dbReference>
<organism evidence="1 2">
    <name type="scientific">Qingshengfaniella alkalisoli</name>
    <dbReference type="NCBI Taxonomy" id="2599296"/>
    <lineage>
        <taxon>Bacteria</taxon>
        <taxon>Pseudomonadati</taxon>
        <taxon>Pseudomonadota</taxon>
        <taxon>Alphaproteobacteria</taxon>
        <taxon>Rhodobacterales</taxon>
        <taxon>Paracoccaceae</taxon>
        <taxon>Qingshengfaniella</taxon>
    </lineage>
</organism>
<reference evidence="1 2" key="1">
    <citation type="submission" date="2019-07" db="EMBL/GenBank/DDBJ databases">
        <title>Litoreibacter alkalisoli sp. nov., isolated from saline-alkaline soil.</title>
        <authorList>
            <person name="Wang S."/>
            <person name="Xu L."/>
            <person name="Xing Y.-T."/>
            <person name="Sun J.-Q."/>
        </authorList>
    </citation>
    <scope>NUCLEOTIDE SEQUENCE [LARGE SCALE GENOMIC DNA]</scope>
    <source>
        <strain evidence="1 2">LN3S51</strain>
        <plasmid evidence="1 2">unnamed2</plasmid>
    </source>
</reference>
<dbReference type="RefSeq" id="WP_146366336.1">
    <property type="nucleotide sequence ID" value="NZ_CP042263.1"/>
</dbReference>
<dbReference type="EMBL" id="CP042263">
    <property type="protein sequence ID" value="QDY70920.1"/>
    <property type="molecule type" value="Genomic_DNA"/>
</dbReference>
<protein>
    <submittedName>
        <fullName evidence="1">Uncharacterized protein</fullName>
    </submittedName>
</protein>
<dbReference type="AlphaFoldDB" id="A0A5B8J9L0"/>
<keyword evidence="1" id="KW-0614">Plasmid</keyword>
<sequence length="101" mass="10320">MPGFPQARLTDMHTCTVPVPGTPAPILPPCAVTVLVGKLPAARAIVDMAGLLPPPAVPPPHPFLKGSMTVLINKFPALRMGDMCASGGPIVKGEFTVLTGG</sequence>
<dbReference type="Pfam" id="PF05488">
    <property type="entry name" value="PAAR_motif"/>
    <property type="match status" value="1"/>
</dbReference>
<evidence type="ECO:0000313" key="1">
    <source>
        <dbReference type="EMBL" id="QDY70920.1"/>
    </source>
</evidence>
<evidence type="ECO:0000313" key="2">
    <source>
        <dbReference type="Proteomes" id="UP000318483"/>
    </source>
</evidence>
<geneLocation type="plasmid" evidence="1 2">
    <name>unnamed2</name>
</geneLocation>
<gene>
    <name evidence="1" type="ORF">FPZ52_14565</name>
</gene>
<dbReference type="Gene3D" id="2.60.200.60">
    <property type="match status" value="1"/>
</dbReference>
<dbReference type="Proteomes" id="UP000318483">
    <property type="component" value="Plasmid unnamed2"/>
</dbReference>
<keyword evidence="2" id="KW-1185">Reference proteome</keyword>